<protein>
    <recommendedName>
        <fullName evidence="5 16">Non-structural maintenance of chromosomes element 1 homolog</fullName>
        <ecNumber evidence="4 16">2.3.2.27</ecNumber>
    </recommendedName>
</protein>
<evidence type="ECO:0000256" key="4">
    <source>
        <dbReference type="ARBA" id="ARBA00012483"/>
    </source>
</evidence>
<dbReference type="Pfam" id="PF07574">
    <property type="entry name" value="SMC_Nse1"/>
    <property type="match status" value="1"/>
</dbReference>
<accession>A0A9P5TN04</accession>
<gene>
    <name evidence="19" type="ORF">CPB84DRAFT_1776495</name>
</gene>
<dbReference type="Proteomes" id="UP000724874">
    <property type="component" value="Unassembled WGS sequence"/>
</dbReference>
<keyword evidence="9 15" id="KW-0863">Zinc-finger</keyword>
<keyword evidence="12 16" id="KW-0233">DNA recombination</keyword>
<keyword evidence="20" id="KW-1185">Reference proteome</keyword>
<evidence type="ECO:0000256" key="6">
    <source>
        <dbReference type="ARBA" id="ARBA00022679"/>
    </source>
</evidence>
<dbReference type="Gene3D" id="3.30.40.10">
    <property type="entry name" value="Zinc/RING finger domain, C3HC4 (zinc finger)"/>
    <property type="match status" value="1"/>
</dbReference>
<dbReference type="PROSITE" id="PS50089">
    <property type="entry name" value="ZF_RING_2"/>
    <property type="match status" value="1"/>
</dbReference>
<dbReference type="InterPro" id="IPR011513">
    <property type="entry name" value="Nse1"/>
</dbReference>
<evidence type="ECO:0000256" key="5">
    <source>
        <dbReference type="ARBA" id="ARBA00019422"/>
    </source>
</evidence>
<evidence type="ECO:0000256" key="17">
    <source>
        <dbReference type="SAM" id="MobiDB-lite"/>
    </source>
</evidence>
<evidence type="ECO:0000256" key="1">
    <source>
        <dbReference type="ARBA" id="ARBA00000900"/>
    </source>
</evidence>
<dbReference type="AlphaFoldDB" id="A0A9P5TN04"/>
<evidence type="ECO:0000256" key="9">
    <source>
        <dbReference type="ARBA" id="ARBA00022771"/>
    </source>
</evidence>
<evidence type="ECO:0000256" key="16">
    <source>
        <dbReference type="RuleBase" id="RU368018"/>
    </source>
</evidence>
<feature type="region of interest" description="Disordered" evidence="17">
    <location>
        <begin position="114"/>
        <end position="214"/>
    </location>
</feature>
<keyword evidence="8 16" id="KW-0227">DNA damage</keyword>
<dbReference type="InterPro" id="IPR013083">
    <property type="entry name" value="Znf_RING/FYVE/PHD"/>
</dbReference>
<keyword evidence="14 16" id="KW-0539">Nucleus</keyword>
<dbReference type="InterPro" id="IPR001841">
    <property type="entry name" value="Znf_RING"/>
</dbReference>
<dbReference type="Pfam" id="PF08746">
    <property type="entry name" value="zf-RING-like"/>
    <property type="match status" value="1"/>
</dbReference>
<evidence type="ECO:0000256" key="3">
    <source>
        <dbReference type="ARBA" id="ARBA00010258"/>
    </source>
</evidence>
<evidence type="ECO:0000256" key="10">
    <source>
        <dbReference type="ARBA" id="ARBA00022786"/>
    </source>
</evidence>
<evidence type="ECO:0000256" key="8">
    <source>
        <dbReference type="ARBA" id="ARBA00022763"/>
    </source>
</evidence>
<feature type="domain" description="RING-type" evidence="18">
    <location>
        <begin position="77"/>
        <end position="118"/>
    </location>
</feature>
<proteinExistence type="inferred from homology"/>
<evidence type="ECO:0000313" key="19">
    <source>
        <dbReference type="EMBL" id="KAF8902062.1"/>
    </source>
</evidence>
<keyword evidence="7 16" id="KW-0479">Metal-binding</keyword>
<keyword evidence="6 16" id="KW-0808">Transferase</keyword>
<dbReference type="EMBL" id="JADNYJ010000038">
    <property type="protein sequence ID" value="KAF8902062.1"/>
    <property type="molecule type" value="Genomic_DNA"/>
</dbReference>
<dbReference type="InterPro" id="IPR014857">
    <property type="entry name" value="Nse1_RING_C4HC3-type"/>
</dbReference>
<dbReference type="GO" id="GO:0005634">
    <property type="term" value="C:nucleus"/>
    <property type="evidence" value="ECO:0007669"/>
    <property type="project" value="UniProtKB-SubCell"/>
</dbReference>
<dbReference type="PANTHER" id="PTHR20973">
    <property type="entry name" value="NON-SMC ELEMENT 1-RELATED"/>
    <property type="match status" value="1"/>
</dbReference>
<dbReference type="GO" id="GO:0008270">
    <property type="term" value="F:zinc ion binding"/>
    <property type="evidence" value="ECO:0007669"/>
    <property type="project" value="UniProtKB-KW"/>
</dbReference>
<evidence type="ECO:0000256" key="14">
    <source>
        <dbReference type="ARBA" id="ARBA00023242"/>
    </source>
</evidence>
<comment type="subcellular location">
    <subcellularLocation>
        <location evidence="2 16">Nucleus</location>
    </subcellularLocation>
</comment>
<sequence length="214" mass="24375">MFAPHEAYSVSSIAALRELSAAKVSMTKSQAEVVLASFVSKGWLLKSKRGRYSLSARSILELQPYLKTTYPDEIIECTICMELMTRGVACHTPNCKTRLHFHCFATYRRRHQACPSCNQDWPRDARSKPLIPVGEDAARDGDERKRREKVPSDESSQDEGEQPSQTPPKKGVRFQGAKKQQPRDDSMEVDEDETIDRQPNQSQGTQRPRRSNRH</sequence>
<reference evidence="19" key="1">
    <citation type="submission" date="2020-11" db="EMBL/GenBank/DDBJ databases">
        <authorList>
            <consortium name="DOE Joint Genome Institute"/>
            <person name="Ahrendt S."/>
            <person name="Riley R."/>
            <person name="Andreopoulos W."/>
            <person name="LaButti K."/>
            <person name="Pangilinan J."/>
            <person name="Ruiz-duenas F.J."/>
            <person name="Barrasa J.M."/>
            <person name="Sanchez-Garcia M."/>
            <person name="Camarero S."/>
            <person name="Miyauchi S."/>
            <person name="Serrano A."/>
            <person name="Linde D."/>
            <person name="Babiker R."/>
            <person name="Drula E."/>
            <person name="Ayuso-Fernandez I."/>
            <person name="Pacheco R."/>
            <person name="Padilla G."/>
            <person name="Ferreira P."/>
            <person name="Barriuso J."/>
            <person name="Kellner H."/>
            <person name="Castanera R."/>
            <person name="Alfaro M."/>
            <person name="Ramirez L."/>
            <person name="Pisabarro A.G."/>
            <person name="Kuo A."/>
            <person name="Tritt A."/>
            <person name="Lipzen A."/>
            <person name="He G."/>
            <person name="Yan M."/>
            <person name="Ng V."/>
            <person name="Cullen D."/>
            <person name="Martin F."/>
            <person name="Rosso M.-N."/>
            <person name="Henrissat B."/>
            <person name="Hibbett D."/>
            <person name="Martinez A.T."/>
            <person name="Grigoriev I.V."/>
        </authorList>
    </citation>
    <scope>NUCLEOTIDE SEQUENCE</scope>
    <source>
        <strain evidence="19">AH 44721</strain>
    </source>
</reference>
<evidence type="ECO:0000259" key="18">
    <source>
        <dbReference type="PROSITE" id="PS50089"/>
    </source>
</evidence>
<comment type="catalytic activity">
    <reaction evidence="1 16">
        <text>S-ubiquitinyl-[E2 ubiquitin-conjugating enzyme]-L-cysteine + [acceptor protein]-L-lysine = [E2 ubiquitin-conjugating enzyme]-L-cysteine + N(6)-ubiquitinyl-[acceptor protein]-L-lysine.</text>
        <dbReference type="EC" id="2.3.2.27"/>
    </reaction>
</comment>
<dbReference type="InterPro" id="IPR036388">
    <property type="entry name" value="WH-like_DNA-bd_sf"/>
</dbReference>
<dbReference type="SUPFAM" id="SSF57850">
    <property type="entry name" value="RING/U-box"/>
    <property type="match status" value="1"/>
</dbReference>
<dbReference type="GO" id="GO:0030915">
    <property type="term" value="C:Smc5-Smc6 complex"/>
    <property type="evidence" value="ECO:0007669"/>
    <property type="project" value="UniProtKB-UniRule"/>
</dbReference>
<evidence type="ECO:0000256" key="15">
    <source>
        <dbReference type="PROSITE-ProRule" id="PRU00175"/>
    </source>
</evidence>
<evidence type="ECO:0000256" key="12">
    <source>
        <dbReference type="ARBA" id="ARBA00023172"/>
    </source>
</evidence>
<dbReference type="GO" id="GO:0000724">
    <property type="term" value="P:double-strand break repair via homologous recombination"/>
    <property type="evidence" value="ECO:0007669"/>
    <property type="project" value="TreeGrafter"/>
</dbReference>
<comment type="similarity">
    <text evidence="3 16">Belongs to the NSE1 family.</text>
</comment>
<keyword evidence="11 16" id="KW-0862">Zinc</keyword>
<dbReference type="GO" id="GO:0061630">
    <property type="term" value="F:ubiquitin protein ligase activity"/>
    <property type="evidence" value="ECO:0007669"/>
    <property type="project" value="UniProtKB-EC"/>
</dbReference>
<comment type="subunit">
    <text evidence="16">Component of the Smc5-Smc6 complex.</text>
</comment>
<dbReference type="EC" id="2.3.2.27" evidence="4 16"/>
<keyword evidence="13 16" id="KW-0234">DNA repair</keyword>
<organism evidence="19 20">
    <name type="scientific">Gymnopilus junonius</name>
    <name type="common">Spectacular rustgill mushroom</name>
    <name type="synonym">Gymnopilus spectabilis subsp. junonius</name>
    <dbReference type="NCBI Taxonomy" id="109634"/>
    <lineage>
        <taxon>Eukaryota</taxon>
        <taxon>Fungi</taxon>
        <taxon>Dikarya</taxon>
        <taxon>Basidiomycota</taxon>
        <taxon>Agaricomycotina</taxon>
        <taxon>Agaricomycetes</taxon>
        <taxon>Agaricomycetidae</taxon>
        <taxon>Agaricales</taxon>
        <taxon>Agaricineae</taxon>
        <taxon>Hymenogastraceae</taxon>
        <taxon>Gymnopilus</taxon>
    </lineage>
</organism>
<evidence type="ECO:0000256" key="13">
    <source>
        <dbReference type="ARBA" id="ARBA00023204"/>
    </source>
</evidence>
<dbReference type="OrthoDB" id="185455at2759"/>
<evidence type="ECO:0000256" key="7">
    <source>
        <dbReference type="ARBA" id="ARBA00022723"/>
    </source>
</evidence>
<feature type="compositionally biased region" description="Basic and acidic residues" evidence="17">
    <location>
        <begin position="136"/>
        <end position="152"/>
    </location>
</feature>
<evidence type="ECO:0000256" key="11">
    <source>
        <dbReference type="ARBA" id="ARBA00022833"/>
    </source>
</evidence>
<keyword evidence="10 16" id="KW-0833">Ubl conjugation pathway</keyword>
<feature type="compositionally biased region" description="Polar residues" evidence="17">
    <location>
        <begin position="197"/>
        <end position="206"/>
    </location>
</feature>
<dbReference type="Gene3D" id="1.10.10.10">
    <property type="entry name" value="Winged helix-like DNA-binding domain superfamily/Winged helix DNA-binding domain"/>
    <property type="match status" value="1"/>
</dbReference>
<comment type="function">
    <text evidence="16">Acts in a DNA repair pathway for removal of UV-induced DNA damage that is distinct from classical nucleotide excision repair and in repair of ionizing radiation damage. Functions in homologous recombination repair of DNA double strand breaks and in recovery of stalled replication forks.</text>
</comment>
<evidence type="ECO:0000256" key="2">
    <source>
        <dbReference type="ARBA" id="ARBA00004123"/>
    </source>
</evidence>
<comment type="caution">
    <text evidence="19">The sequence shown here is derived from an EMBL/GenBank/DDBJ whole genome shotgun (WGS) entry which is preliminary data.</text>
</comment>
<name>A0A9P5TN04_GYMJU</name>
<dbReference type="PANTHER" id="PTHR20973:SF0">
    <property type="entry name" value="NON-STRUCTURAL MAINTENANCE OF CHROMOSOMES ELEMENT 1 HOMOLOG"/>
    <property type="match status" value="1"/>
</dbReference>
<evidence type="ECO:0000313" key="20">
    <source>
        <dbReference type="Proteomes" id="UP000724874"/>
    </source>
</evidence>